<name>X0S7B7_9ZZZZ</name>
<dbReference type="EMBL" id="BARS01003059">
    <property type="protein sequence ID" value="GAF76933.1"/>
    <property type="molecule type" value="Genomic_DNA"/>
</dbReference>
<dbReference type="InterPro" id="IPR006171">
    <property type="entry name" value="TOPRIM_dom"/>
</dbReference>
<accession>X0S7B7</accession>
<keyword evidence="5" id="KW-0233">DNA recombination</keyword>
<dbReference type="AlphaFoldDB" id="X0S7B7"/>
<dbReference type="SMART" id="SM00493">
    <property type="entry name" value="TOPRIM"/>
    <property type="match status" value="1"/>
</dbReference>
<gene>
    <name evidence="8" type="ORF">S01H1_05892</name>
</gene>
<dbReference type="NCBIfam" id="TIGR00615">
    <property type="entry name" value="recR"/>
    <property type="match status" value="1"/>
</dbReference>
<evidence type="ECO:0000259" key="7">
    <source>
        <dbReference type="PROSITE" id="PS50880"/>
    </source>
</evidence>
<keyword evidence="2" id="KW-0227">DNA damage</keyword>
<reference evidence="8" key="1">
    <citation type="journal article" date="2014" name="Front. Microbiol.">
        <title>High frequency of phylogenetically diverse reductive dehalogenase-homologous genes in deep subseafloor sedimentary metagenomes.</title>
        <authorList>
            <person name="Kawai M."/>
            <person name="Futagami T."/>
            <person name="Toyoda A."/>
            <person name="Takaki Y."/>
            <person name="Nishi S."/>
            <person name="Hori S."/>
            <person name="Arai W."/>
            <person name="Tsubouchi T."/>
            <person name="Morono Y."/>
            <person name="Uchiyama I."/>
            <person name="Ito T."/>
            <person name="Fujiyama A."/>
            <person name="Inagaki F."/>
            <person name="Takami H."/>
        </authorList>
    </citation>
    <scope>NUCLEOTIDE SEQUENCE</scope>
    <source>
        <strain evidence="8">Expedition CK06-06</strain>
    </source>
</reference>
<dbReference type="Pfam" id="PF13662">
    <property type="entry name" value="Toprim_4"/>
    <property type="match status" value="1"/>
</dbReference>
<evidence type="ECO:0000256" key="2">
    <source>
        <dbReference type="ARBA" id="ARBA00022763"/>
    </source>
</evidence>
<dbReference type="GO" id="GO:0006310">
    <property type="term" value="P:DNA recombination"/>
    <property type="evidence" value="ECO:0007669"/>
    <property type="project" value="UniProtKB-KW"/>
</dbReference>
<comment type="caution">
    <text evidence="8">The sequence shown here is derived from an EMBL/GenBank/DDBJ whole genome shotgun (WGS) entry which is preliminary data.</text>
</comment>
<organism evidence="8">
    <name type="scientific">marine sediment metagenome</name>
    <dbReference type="NCBI Taxonomy" id="412755"/>
    <lineage>
        <taxon>unclassified sequences</taxon>
        <taxon>metagenomes</taxon>
        <taxon>ecological metagenomes</taxon>
    </lineage>
</organism>
<dbReference type="PANTHER" id="PTHR30446">
    <property type="entry name" value="RECOMBINATION PROTEIN RECR"/>
    <property type="match status" value="1"/>
</dbReference>
<dbReference type="Pfam" id="PF21175">
    <property type="entry name" value="RecR_C"/>
    <property type="match status" value="1"/>
</dbReference>
<proteinExistence type="inferred from homology"/>
<evidence type="ECO:0000256" key="4">
    <source>
        <dbReference type="ARBA" id="ARBA00022833"/>
    </source>
</evidence>
<evidence type="ECO:0000256" key="5">
    <source>
        <dbReference type="ARBA" id="ARBA00023172"/>
    </source>
</evidence>
<evidence type="ECO:0000313" key="8">
    <source>
        <dbReference type="EMBL" id="GAF76933.1"/>
    </source>
</evidence>
<feature type="domain" description="Toprim" evidence="7">
    <location>
        <begin position="32"/>
        <end position="127"/>
    </location>
</feature>
<keyword evidence="3" id="KW-0863">Zinc-finger</keyword>
<evidence type="ECO:0000256" key="3">
    <source>
        <dbReference type="ARBA" id="ARBA00022771"/>
    </source>
</evidence>
<dbReference type="InterPro" id="IPR000093">
    <property type="entry name" value="DNA_Rcmb_RecR"/>
</dbReference>
<dbReference type="Gene3D" id="3.30.60.80">
    <property type="match status" value="1"/>
</dbReference>
<keyword evidence="1" id="KW-0479">Metal-binding</keyword>
<dbReference type="Gene3D" id="3.40.1360.10">
    <property type="match status" value="1"/>
</dbReference>
<evidence type="ECO:0000256" key="6">
    <source>
        <dbReference type="ARBA" id="ARBA00023204"/>
    </source>
</evidence>
<protein>
    <recommendedName>
        <fullName evidence="7">Toprim domain-containing protein</fullName>
    </recommendedName>
</protein>
<dbReference type="Gene3D" id="6.10.250.240">
    <property type="match status" value="1"/>
</dbReference>
<dbReference type="CDD" id="cd01025">
    <property type="entry name" value="TOPRIM_recR"/>
    <property type="match status" value="1"/>
</dbReference>
<dbReference type="InterPro" id="IPR034137">
    <property type="entry name" value="TOPRIM_RecR"/>
</dbReference>
<keyword evidence="4" id="KW-0862">Zinc</keyword>
<dbReference type="SUPFAM" id="SSF111304">
    <property type="entry name" value="Recombination protein RecR"/>
    <property type="match status" value="1"/>
</dbReference>
<dbReference type="GO" id="GO:0008270">
    <property type="term" value="F:zinc ion binding"/>
    <property type="evidence" value="ECO:0007669"/>
    <property type="project" value="UniProtKB-KW"/>
</dbReference>
<dbReference type="PROSITE" id="PS01300">
    <property type="entry name" value="RECR"/>
    <property type="match status" value="1"/>
</dbReference>
<dbReference type="PANTHER" id="PTHR30446:SF0">
    <property type="entry name" value="RECOMBINATION PROTEIN RECR"/>
    <property type="match status" value="1"/>
</dbReference>
<dbReference type="InterPro" id="IPR023627">
    <property type="entry name" value="Rcmb_RecR"/>
</dbReference>
<dbReference type="InterPro" id="IPR015967">
    <property type="entry name" value="Rcmb_RecR_Znf"/>
</dbReference>
<feature type="non-terminal residue" evidence="8">
    <location>
        <position position="1"/>
    </location>
</feature>
<dbReference type="PROSITE" id="PS50880">
    <property type="entry name" value="TOPRIM"/>
    <property type="match status" value="1"/>
</dbReference>
<sequence>DIVEKVNLCSVCCNITETDPCAICAGSTRDQSIICVVEDPADLASFDRGGTYRGLYHVLHGVLSPLRGVGPDDLTIDKLLDRLRAGDVKEVVIATNPTTEGTATSVYLAELIKPMGVKVTRIARGVPVGGDIEYVDQATLTRAIEGRQEI</sequence>
<keyword evidence="6" id="KW-0234">DNA repair</keyword>
<evidence type="ECO:0000256" key="1">
    <source>
        <dbReference type="ARBA" id="ARBA00022723"/>
    </source>
</evidence>
<dbReference type="HAMAP" id="MF_00017">
    <property type="entry name" value="RecR"/>
    <property type="match status" value="1"/>
</dbReference>
<dbReference type="Pfam" id="PF02132">
    <property type="entry name" value="RecR_ZnF"/>
    <property type="match status" value="1"/>
</dbReference>
<dbReference type="GO" id="GO:0006281">
    <property type="term" value="P:DNA repair"/>
    <property type="evidence" value="ECO:0007669"/>
    <property type="project" value="UniProtKB-KW"/>
</dbReference>
<dbReference type="GO" id="GO:0003677">
    <property type="term" value="F:DNA binding"/>
    <property type="evidence" value="ECO:0007669"/>
    <property type="project" value="InterPro"/>
</dbReference>